<reference evidence="2 3" key="1">
    <citation type="journal article" date="2024" name="IMA Fungus">
        <title>Apiospora arundinis, a panoply of carbohydrate-active enzymes and secondary metabolites.</title>
        <authorList>
            <person name="Sorensen T."/>
            <person name="Petersen C."/>
            <person name="Muurmann A.T."/>
            <person name="Christiansen J.V."/>
            <person name="Brundto M.L."/>
            <person name="Overgaard C.K."/>
            <person name="Boysen A.T."/>
            <person name="Wollenberg R.D."/>
            <person name="Larsen T.O."/>
            <person name="Sorensen J.L."/>
            <person name="Nielsen K.L."/>
            <person name="Sondergaard T.E."/>
        </authorList>
    </citation>
    <scope>NUCLEOTIDE SEQUENCE [LARGE SCALE GENOMIC DNA]</scope>
    <source>
        <strain evidence="2 3">AAU 773</strain>
    </source>
</reference>
<name>A0ABR2IUX7_9PEZI</name>
<keyword evidence="3" id="KW-1185">Reference proteome</keyword>
<comment type="caution">
    <text evidence="2">The sequence shown here is derived from an EMBL/GenBank/DDBJ whole genome shotgun (WGS) entry which is preliminary data.</text>
</comment>
<evidence type="ECO:0000313" key="3">
    <source>
        <dbReference type="Proteomes" id="UP001390339"/>
    </source>
</evidence>
<accession>A0ABR2IUX7</accession>
<protein>
    <submittedName>
        <fullName evidence="2">Uncharacterized protein</fullName>
    </submittedName>
</protein>
<feature type="region of interest" description="Disordered" evidence="1">
    <location>
        <begin position="29"/>
        <end position="75"/>
    </location>
</feature>
<sequence>MATRTALADNGLERSGFTIPESHLTLLETQQKQQRPPMTAHIPARLQRSGTKTTRAPGCEHQPEFGFGFSSHLLR</sequence>
<evidence type="ECO:0000256" key="1">
    <source>
        <dbReference type="SAM" id="MobiDB-lite"/>
    </source>
</evidence>
<gene>
    <name evidence="2" type="ORF">PGQ11_007178</name>
</gene>
<evidence type="ECO:0000313" key="2">
    <source>
        <dbReference type="EMBL" id="KAK8868600.1"/>
    </source>
</evidence>
<proteinExistence type="predicted"/>
<dbReference type="Proteomes" id="UP001390339">
    <property type="component" value="Unassembled WGS sequence"/>
</dbReference>
<organism evidence="2 3">
    <name type="scientific">Apiospora arundinis</name>
    <dbReference type="NCBI Taxonomy" id="335852"/>
    <lineage>
        <taxon>Eukaryota</taxon>
        <taxon>Fungi</taxon>
        <taxon>Dikarya</taxon>
        <taxon>Ascomycota</taxon>
        <taxon>Pezizomycotina</taxon>
        <taxon>Sordariomycetes</taxon>
        <taxon>Xylariomycetidae</taxon>
        <taxon>Amphisphaeriales</taxon>
        <taxon>Apiosporaceae</taxon>
        <taxon>Apiospora</taxon>
    </lineage>
</organism>
<dbReference type="EMBL" id="JAPCWZ010000004">
    <property type="protein sequence ID" value="KAK8868600.1"/>
    <property type="molecule type" value="Genomic_DNA"/>
</dbReference>